<dbReference type="SUPFAM" id="SSF64307">
    <property type="entry name" value="SirA-like"/>
    <property type="match status" value="1"/>
</dbReference>
<evidence type="ECO:0000256" key="1">
    <source>
        <dbReference type="ARBA" id="ARBA00008984"/>
    </source>
</evidence>
<dbReference type="InterPro" id="IPR036868">
    <property type="entry name" value="TusA-like_sf"/>
</dbReference>
<sequence>MPVADLEIDATGLACPLPILRAKKALAQLASGQVLKVATTDRNAIRDFQAFARQTGNTLLHQQETDGQGVHYLRRR</sequence>
<comment type="similarity">
    <text evidence="1">Belongs to the sulfur carrier protein TusA family.</text>
</comment>
<dbReference type="PANTHER" id="PTHR33279">
    <property type="entry name" value="SULFUR CARRIER PROTEIN YEDF-RELATED"/>
    <property type="match status" value="1"/>
</dbReference>
<protein>
    <recommendedName>
        <fullName evidence="2">UPF0033 domain-containing protein</fullName>
    </recommendedName>
</protein>
<dbReference type="Gene3D" id="3.30.110.40">
    <property type="entry name" value="TusA-like domain"/>
    <property type="match status" value="1"/>
</dbReference>
<organism evidence="3 4">
    <name type="scientific">Bordetella bronchialis</name>
    <dbReference type="NCBI Taxonomy" id="463025"/>
    <lineage>
        <taxon>Bacteria</taxon>
        <taxon>Pseudomonadati</taxon>
        <taxon>Pseudomonadota</taxon>
        <taxon>Betaproteobacteria</taxon>
        <taxon>Burkholderiales</taxon>
        <taxon>Alcaligenaceae</taxon>
        <taxon>Bordetella</taxon>
    </lineage>
</organism>
<feature type="domain" description="UPF0033" evidence="2">
    <location>
        <begin position="8"/>
        <end position="32"/>
    </location>
</feature>
<dbReference type="PROSITE" id="PS01148">
    <property type="entry name" value="UPF0033"/>
    <property type="match status" value="1"/>
</dbReference>
<dbReference type="CDD" id="cd00291">
    <property type="entry name" value="SirA_YedF_YeeD"/>
    <property type="match status" value="1"/>
</dbReference>
<dbReference type="Proteomes" id="UP000092213">
    <property type="component" value="Chromosome"/>
</dbReference>
<dbReference type="Pfam" id="PF01206">
    <property type="entry name" value="TusA"/>
    <property type="match status" value="1"/>
</dbReference>
<dbReference type="RefSeq" id="WP_066672655.1">
    <property type="nucleotide sequence ID" value="NZ_CP016171.1"/>
</dbReference>
<reference evidence="3 4" key="1">
    <citation type="submission" date="2016-06" db="EMBL/GenBank/DDBJ databases">
        <title>Complete genome sequences of Bordetella bronchialis and Bordetella flabilis.</title>
        <authorList>
            <person name="LiPuma J.J."/>
            <person name="Spilker T."/>
        </authorList>
    </citation>
    <scope>NUCLEOTIDE SEQUENCE [LARGE SCALE GENOMIC DNA]</scope>
    <source>
        <strain evidence="3 4">AU17976</strain>
    </source>
</reference>
<dbReference type="EMBL" id="CP016171">
    <property type="protein sequence ID" value="ANN74674.1"/>
    <property type="molecule type" value="Genomic_DNA"/>
</dbReference>
<dbReference type="InterPro" id="IPR001455">
    <property type="entry name" value="TusA-like"/>
</dbReference>
<evidence type="ECO:0000259" key="2">
    <source>
        <dbReference type="PROSITE" id="PS01148"/>
    </source>
</evidence>
<proteinExistence type="inferred from homology"/>
<dbReference type="STRING" id="463025.BAU08_08965"/>
<gene>
    <name evidence="3" type="ORF">BAU08_08965</name>
</gene>
<accession>A0A193G617</accession>
<evidence type="ECO:0000313" key="4">
    <source>
        <dbReference type="Proteomes" id="UP000092213"/>
    </source>
</evidence>
<evidence type="ECO:0000313" key="3">
    <source>
        <dbReference type="EMBL" id="ANN74674.1"/>
    </source>
</evidence>
<dbReference type="PANTHER" id="PTHR33279:SF6">
    <property type="entry name" value="SULFUR CARRIER PROTEIN YEDF-RELATED"/>
    <property type="match status" value="1"/>
</dbReference>
<name>A0A193G617_9BORD</name>
<dbReference type="AlphaFoldDB" id="A0A193G617"/>